<comment type="caution">
    <text evidence="2">The sequence shown here is derived from an EMBL/GenBank/DDBJ whole genome shotgun (WGS) entry which is preliminary data.</text>
</comment>
<evidence type="ECO:0000313" key="3">
    <source>
        <dbReference type="Proteomes" id="UP000615755"/>
    </source>
</evidence>
<protein>
    <recommendedName>
        <fullName evidence="4">Cadherin repeat domain-containing protein</fullName>
    </recommendedName>
</protein>
<accession>A0ABR9EE29</accession>
<keyword evidence="1" id="KW-0732">Signal</keyword>
<sequence length="536" mass="53254">MFANKKSLLALSVASALTLTGCFSDDDNNVVVEPPVTPTDPVVVAPTAPAELGLVVNANVVDAVTTNVVNAKISFLENGLEATNIVDANGNQLKVVDAANGNVVFTKKADSEITEVTLSVTADGYIGKSFIVDLTAAEGVSSIAAQLALTLANGPGVKTVVETVGAVGGSTSTEVKAESTGKTGAGASIPAGTQLLDAAGNAISGELSLNVSGADSSSSAAAAIVPAGLNAADAASTAKSAGVANIIMADANGNKVKSFGDSEITVTMAIPADTMQNGAAIQTGDTLKLKSHNEDTGVWADETNVVTIGALDADSNTFTGTFQTNHLTFFTSTVDITPCTSDISLNVSGDAVPAGGLYVQFASSDASANSFIAAGSTATTLISAEKAKRFGISAEAKASVSIVDVNGTEWFNSNGEVDVCGAVTATLVNPVAQPVSENFTVTATCSDGTTVDMSNAVVTYGLAGKAQSVAASAGNGTFALANMVPATTATYTVAVDARIPLDNGTTMATGPITVTPDGTAESLPLTADCGDLTGAN</sequence>
<dbReference type="PROSITE" id="PS51257">
    <property type="entry name" value="PROKAR_LIPOPROTEIN"/>
    <property type="match status" value="1"/>
</dbReference>
<gene>
    <name evidence="2" type="ORF">PAUR_a3060</name>
</gene>
<organism evidence="2 3">
    <name type="scientific">Pseudoalteromonas aurantia 208</name>
    <dbReference type="NCBI Taxonomy" id="1314867"/>
    <lineage>
        <taxon>Bacteria</taxon>
        <taxon>Pseudomonadati</taxon>
        <taxon>Pseudomonadota</taxon>
        <taxon>Gammaproteobacteria</taxon>
        <taxon>Alteromonadales</taxon>
        <taxon>Pseudoalteromonadaceae</taxon>
        <taxon>Pseudoalteromonas</taxon>
    </lineage>
</organism>
<evidence type="ECO:0000256" key="1">
    <source>
        <dbReference type="SAM" id="SignalP"/>
    </source>
</evidence>
<dbReference type="EMBL" id="AQGV01000012">
    <property type="protein sequence ID" value="MBE0369246.1"/>
    <property type="molecule type" value="Genomic_DNA"/>
</dbReference>
<name>A0ABR9EE29_9GAMM</name>
<proteinExistence type="predicted"/>
<dbReference type="Proteomes" id="UP000615755">
    <property type="component" value="Unassembled WGS sequence"/>
</dbReference>
<reference evidence="2 3" key="1">
    <citation type="submission" date="2015-03" db="EMBL/GenBank/DDBJ databases">
        <title>Genome sequence of Pseudoalteromonas aurantia.</title>
        <authorList>
            <person name="Xie B.-B."/>
            <person name="Rong J.-C."/>
            <person name="Qin Q.-L."/>
            <person name="Zhang Y.-Z."/>
        </authorList>
    </citation>
    <scope>NUCLEOTIDE SEQUENCE [LARGE SCALE GENOMIC DNA]</scope>
    <source>
        <strain evidence="2 3">208</strain>
    </source>
</reference>
<dbReference type="RefSeq" id="WP_192508403.1">
    <property type="nucleotide sequence ID" value="NZ_AQGV01000012.1"/>
</dbReference>
<evidence type="ECO:0008006" key="4">
    <source>
        <dbReference type="Google" id="ProtNLM"/>
    </source>
</evidence>
<feature type="signal peptide" evidence="1">
    <location>
        <begin position="1"/>
        <end position="24"/>
    </location>
</feature>
<keyword evidence="3" id="KW-1185">Reference proteome</keyword>
<evidence type="ECO:0000313" key="2">
    <source>
        <dbReference type="EMBL" id="MBE0369246.1"/>
    </source>
</evidence>
<feature type="chain" id="PRO_5045327037" description="Cadherin repeat domain-containing protein" evidence="1">
    <location>
        <begin position="25"/>
        <end position="536"/>
    </location>
</feature>